<feature type="non-terminal residue" evidence="2">
    <location>
        <position position="1"/>
    </location>
</feature>
<feature type="non-terminal residue" evidence="2">
    <location>
        <position position="102"/>
    </location>
</feature>
<reference evidence="2" key="1">
    <citation type="submission" date="2014-12" db="EMBL/GenBank/DDBJ databases">
        <title>Insight into the proteome of Arion vulgaris.</title>
        <authorList>
            <person name="Aradska J."/>
            <person name="Bulat T."/>
            <person name="Smidak R."/>
            <person name="Sarate P."/>
            <person name="Gangsoo J."/>
            <person name="Sialana F."/>
            <person name="Bilban M."/>
            <person name="Lubec G."/>
        </authorList>
    </citation>
    <scope>NUCLEOTIDE SEQUENCE</scope>
    <source>
        <tissue evidence="2">Skin</tissue>
    </source>
</reference>
<sequence length="102" mass="11250">SAAENQTRPGSELEGANPKETIIILKGRLLHSEEVAVSLRADLTKVKNDCLELQGARAGLQQRLKEQEGTLSGLKSEVMKFELEKEKMTSEIETLKRQLGSS</sequence>
<dbReference type="AlphaFoldDB" id="A0A0B6XV65"/>
<evidence type="ECO:0000313" key="2">
    <source>
        <dbReference type="EMBL" id="CEK47200.1"/>
    </source>
</evidence>
<feature type="coiled-coil region" evidence="1">
    <location>
        <begin position="57"/>
        <end position="98"/>
    </location>
</feature>
<gene>
    <name evidence="2" type="primary">ORF780</name>
</gene>
<protein>
    <submittedName>
        <fullName evidence="2">Uncharacterized protein</fullName>
    </submittedName>
</protein>
<keyword evidence="1" id="KW-0175">Coiled coil</keyword>
<evidence type="ECO:0000256" key="1">
    <source>
        <dbReference type="SAM" id="Coils"/>
    </source>
</evidence>
<dbReference type="EMBL" id="HACG01000335">
    <property type="protein sequence ID" value="CEK47200.1"/>
    <property type="molecule type" value="Transcribed_RNA"/>
</dbReference>
<name>A0A0B6XV65_9EUPU</name>
<accession>A0A0B6XV65</accession>
<organism evidence="2">
    <name type="scientific">Arion vulgaris</name>
    <dbReference type="NCBI Taxonomy" id="1028688"/>
    <lineage>
        <taxon>Eukaryota</taxon>
        <taxon>Metazoa</taxon>
        <taxon>Spiralia</taxon>
        <taxon>Lophotrochozoa</taxon>
        <taxon>Mollusca</taxon>
        <taxon>Gastropoda</taxon>
        <taxon>Heterobranchia</taxon>
        <taxon>Euthyneura</taxon>
        <taxon>Panpulmonata</taxon>
        <taxon>Eupulmonata</taxon>
        <taxon>Stylommatophora</taxon>
        <taxon>Helicina</taxon>
        <taxon>Arionoidea</taxon>
        <taxon>Arionidae</taxon>
        <taxon>Arion</taxon>
    </lineage>
</organism>
<proteinExistence type="predicted"/>